<organism evidence="1 2">
    <name type="scientific">Zopfia rhizophila CBS 207.26</name>
    <dbReference type="NCBI Taxonomy" id="1314779"/>
    <lineage>
        <taxon>Eukaryota</taxon>
        <taxon>Fungi</taxon>
        <taxon>Dikarya</taxon>
        <taxon>Ascomycota</taxon>
        <taxon>Pezizomycotina</taxon>
        <taxon>Dothideomycetes</taxon>
        <taxon>Dothideomycetes incertae sedis</taxon>
        <taxon>Zopfiaceae</taxon>
        <taxon>Zopfia</taxon>
    </lineage>
</organism>
<evidence type="ECO:0000313" key="2">
    <source>
        <dbReference type="Proteomes" id="UP000800200"/>
    </source>
</evidence>
<accession>A0A6A6EPY4</accession>
<dbReference type="EMBL" id="ML994614">
    <property type="protein sequence ID" value="KAF2193225.1"/>
    <property type="molecule type" value="Genomic_DNA"/>
</dbReference>
<sequence length="114" mass="12167">MASKNSHRGLRWCARRAIRCTIHSQSAPGALPASNACQSVGLPKTDECPCEDRTASSRFWSVEVVPAGAASVPLQTRPHPLLQRFLSSPPGVPNIPCFGCAATPSRVSSFMTSF</sequence>
<gene>
    <name evidence="1" type="ORF">K469DRAFT_286623</name>
</gene>
<proteinExistence type="predicted"/>
<protein>
    <submittedName>
        <fullName evidence="1">Uncharacterized protein</fullName>
    </submittedName>
</protein>
<keyword evidence="2" id="KW-1185">Reference proteome</keyword>
<dbReference type="AlphaFoldDB" id="A0A6A6EPY4"/>
<evidence type="ECO:0000313" key="1">
    <source>
        <dbReference type="EMBL" id="KAF2193225.1"/>
    </source>
</evidence>
<reference evidence="1" key="1">
    <citation type="journal article" date="2020" name="Stud. Mycol.">
        <title>101 Dothideomycetes genomes: a test case for predicting lifestyles and emergence of pathogens.</title>
        <authorList>
            <person name="Haridas S."/>
            <person name="Albert R."/>
            <person name="Binder M."/>
            <person name="Bloem J."/>
            <person name="Labutti K."/>
            <person name="Salamov A."/>
            <person name="Andreopoulos B."/>
            <person name="Baker S."/>
            <person name="Barry K."/>
            <person name="Bills G."/>
            <person name="Bluhm B."/>
            <person name="Cannon C."/>
            <person name="Castanera R."/>
            <person name="Culley D."/>
            <person name="Daum C."/>
            <person name="Ezra D."/>
            <person name="Gonzalez J."/>
            <person name="Henrissat B."/>
            <person name="Kuo A."/>
            <person name="Liang C."/>
            <person name="Lipzen A."/>
            <person name="Lutzoni F."/>
            <person name="Magnuson J."/>
            <person name="Mondo S."/>
            <person name="Nolan M."/>
            <person name="Ohm R."/>
            <person name="Pangilinan J."/>
            <person name="Park H.-J."/>
            <person name="Ramirez L."/>
            <person name="Alfaro M."/>
            <person name="Sun H."/>
            <person name="Tritt A."/>
            <person name="Yoshinaga Y."/>
            <person name="Zwiers L.-H."/>
            <person name="Turgeon B."/>
            <person name="Goodwin S."/>
            <person name="Spatafora J."/>
            <person name="Crous P."/>
            <person name="Grigoriev I."/>
        </authorList>
    </citation>
    <scope>NUCLEOTIDE SEQUENCE</scope>
    <source>
        <strain evidence="1">CBS 207.26</strain>
    </source>
</reference>
<dbReference type="Proteomes" id="UP000800200">
    <property type="component" value="Unassembled WGS sequence"/>
</dbReference>
<name>A0A6A6EPY4_9PEZI</name>